<feature type="region of interest" description="Disordered" evidence="1">
    <location>
        <begin position="478"/>
        <end position="507"/>
    </location>
</feature>
<feature type="compositionally biased region" description="Basic and acidic residues" evidence="1">
    <location>
        <begin position="655"/>
        <end position="667"/>
    </location>
</feature>
<dbReference type="Proteomes" id="UP001189429">
    <property type="component" value="Unassembled WGS sequence"/>
</dbReference>
<organism evidence="2 3">
    <name type="scientific">Prorocentrum cordatum</name>
    <dbReference type="NCBI Taxonomy" id="2364126"/>
    <lineage>
        <taxon>Eukaryota</taxon>
        <taxon>Sar</taxon>
        <taxon>Alveolata</taxon>
        <taxon>Dinophyceae</taxon>
        <taxon>Prorocentrales</taxon>
        <taxon>Prorocentraceae</taxon>
        <taxon>Prorocentrum</taxon>
    </lineage>
</organism>
<gene>
    <name evidence="2" type="ORF">PCOR1329_LOCUS56672</name>
</gene>
<name>A0ABN9VD18_9DINO</name>
<dbReference type="Pfam" id="PF03283">
    <property type="entry name" value="PAE"/>
    <property type="match status" value="1"/>
</dbReference>
<feature type="region of interest" description="Disordered" evidence="1">
    <location>
        <begin position="737"/>
        <end position="758"/>
    </location>
</feature>
<reference evidence="2" key="1">
    <citation type="submission" date="2023-10" db="EMBL/GenBank/DDBJ databases">
        <authorList>
            <person name="Chen Y."/>
            <person name="Shah S."/>
            <person name="Dougan E. K."/>
            <person name="Thang M."/>
            <person name="Chan C."/>
        </authorList>
    </citation>
    <scope>NUCLEOTIDE SEQUENCE [LARGE SCALE GENOMIC DNA]</scope>
</reference>
<evidence type="ECO:0000313" key="2">
    <source>
        <dbReference type="EMBL" id="CAK0870617.1"/>
    </source>
</evidence>
<dbReference type="InterPro" id="IPR004963">
    <property type="entry name" value="PAE/NOTUM"/>
</dbReference>
<dbReference type="EMBL" id="CAUYUJ010016980">
    <property type="protein sequence ID" value="CAK0870617.1"/>
    <property type="molecule type" value="Genomic_DNA"/>
</dbReference>
<feature type="region of interest" description="Disordered" evidence="1">
    <location>
        <begin position="651"/>
        <end position="683"/>
    </location>
</feature>
<protein>
    <recommendedName>
        <fullName evidence="4">Pectin acetylesterase</fullName>
    </recommendedName>
</protein>
<dbReference type="PANTHER" id="PTHR21562:SF122">
    <property type="entry name" value="PALMITOLEOYL-PROTEIN CARBOXYLESTERASE NOTUM"/>
    <property type="match status" value="1"/>
</dbReference>
<evidence type="ECO:0000313" key="3">
    <source>
        <dbReference type="Proteomes" id="UP001189429"/>
    </source>
</evidence>
<evidence type="ECO:0000256" key="1">
    <source>
        <dbReference type="SAM" id="MobiDB-lite"/>
    </source>
</evidence>
<sequence>MTRCLHGRREMAPRIRSAGLLAAACAVAPAAQAARAAAEQLVLQPLEDPLAVCSDGSPAGYYWGRAPTEEGSRLWIVYLEGGGWCYDAGSCGRRCPKGTASPLCSSKGWASQLALGDYPCGPGSPDELCGIFAPASGSRLRDANKVYVRYCSSDAFMGDSSAFGMEFRGTRIVAAVLRDLASRRALGLAREGAEDMLLFGGGSAGARGALVHLDYVKSMLKIPDASNLVVKGFFDSPLWLDTEPFKGSSQQRAGRHHPAELSFPEQARRVFEYANVGHLGRDCERRHRADSAWKCTFGQYRLPSVETPYLLVASQYDEFQLSAYVGHRPRGREETAYAKRLAHETVAVLWELISPDRVLLSWACWSHMLSTQDRFSEDLFHQRVTMLDAVEQFLGLAPASSDLYWIDTCEGVDCGRCAASPRMAEQPRLTAAPTSPPASTATATTGTPTATATTNTWTATATTRTSTAMTTTITTTLSTASSTATPTATTLSSTATTMSSTATSESTTATATSTTAISLRVLADAVLGSGAEDLEEPPPTSPAAAQLLGAPARSASLPVEGPPARARERSGRFMLAGALACLLLLPSAWVCVRCTVPGAGWSSFVDANTRAADAYSLVRQDGAAEDRDREDGRWTSDEDFWRWSRAAVGLPEPRSGSREGALEESARSPRGCRRGAKPPTSRTVTSYVQVCRGDVVDFDDMARDMETSRPSIPASKPPVGVGRLVELWSLFVAEEPHGPPRVSTGARAQATDGWWPGS</sequence>
<comment type="caution">
    <text evidence="2">The sequence shown here is derived from an EMBL/GenBank/DDBJ whole genome shotgun (WGS) entry which is preliminary data.</text>
</comment>
<accession>A0ABN9VD18</accession>
<evidence type="ECO:0008006" key="4">
    <source>
        <dbReference type="Google" id="ProtNLM"/>
    </source>
</evidence>
<dbReference type="PANTHER" id="PTHR21562">
    <property type="entry name" value="NOTUM-RELATED"/>
    <property type="match status" value="1"/>
</dbReference>
<feature type="region of interest" description="Disordered" evidence="1">
    <location>
        <begin position="425"/>
        <end position="465"/>
    </location>
</feature>
<feature type="compositionally biased region" description="Low complexity" evidence="1">
    <location>
        <begin position="430"/>
        <end position="465"/>
    </location>
</feature>
<proteinExistence type="predicted"/>
<keyword evidence="3" id="KW-1185">Reference proteome</keyword>